<dbReference type="Gene3D" id="3.40.710.10">
    <property type="entry name" value="DD-peptidase/beta-lactamase superfamily"/>
    <property type="match status" value="1"/>
</dbReference>
<dbReference type="InterPro" id="IPR005311">
    <property type="entry name" value="PBP_dimer"/>
</dbReference>
<dbReference type="SUPFAM" id="SSF56601">
    <property type="entry name" value="beta-lactamase/transpeptidase-like"/>
    <property type="match status" value="1"/>
</dbReference>
<evidence type="ECO:0000256" key="2">
    <source>
        <dbReference type="ARBA" id="ARBA00007171"/>
    </source>
</evidence>
<dbReference type="GO" id="GO:0008658">
    <property type="term" value="F:penicillin binding"/>
    <property type="evidence" value="ECO:0007669"/>
    <property type="project" value="InterPro"/>
</dbReference>
<organism evidence="6 7">
    <name type="scientific">Vagococcus zengguangii</name>
    <dbReference type="NCBI Taxonomy" id="2571750"/>
    <lineage>
        <taxon>Bacteria</taxon>
        <taxon>Bacillati</taxon>
        <taxon>Bacillota</taxon>
        <taxon>Bacilli</taxon>
        <taxon>Lactobacillales</taxon>
        <taxon>Enterococcaceae</taxon>
        <taxon>Vagococcus</taxon>
    </lineage>
</organism>
<feature type="domain" description="Penicillin-binding protein transpeptidase" evidence="4">
    <location>
        <begin position="290"/>
        <end position="601"/>
    </location>
</feature>
<proteinExistence type="inferred from homology"/>
<reference evidence="6 7" key="1">
    <citation type="submission" date="2019-04" db="EMBL/GenBank/DDBJ databases">
        <title>Vagococcus sp. nov., isolated from faeces of yaks (Bos grunniens).</title>
        <authorList>
            <person name="Ge Y."/>
        </authorList>
    </citation>
    <scope>NUCLEOTIDE SEQUENCE [LARGE SCALE GENOMIC DNA]</scope>
    <source>
        <strain evidence="6 7">MN-17</strain>
    </source>
</reference>
<dbReference type="InterPro" id="IPR001460">
    <property type="entry name" value="PCN-bd_Tpept"/>
</dbReference>
<evidence type="ECO:0000313" key="6">
    <source>
        <dbReference type="EMBL" id="QCI86762.1"/>
    </source>
</evidence>
<dbReference type="Gene3D" id="2.20.70.70">
    <property type="match status" value="1"/>
</dbReference>
<evidence type="ECO:0000259" key="5">
    <source>
        <dbReference type="Pfam" id="PF03717"/>
    </source>
</evidence>
<dbReference type="InterPro" id="IPR012338">
    <property type="entry name" value="Beta-lactam/transpept-like"/>
</dbReference>
<dbReference type="Pfam" id="PF00905">
    <property type="entry name" value="Transpeptidase"/>
    <property type="match status" value="1"/>
</dbReference>
<dbReference type="GO" id="GO:0005886">
    <property type="term" value="C:plasma membrane"/>
    <property type="evidence" value="ECO:0007669"/>
    <property type="project" value="UniProtKB-SubCell"/>
</dbReference>
<dbReference type="OrthoDB" id="9804124at2"/>
<comment type="subcellular location">
    <subcellularLocation>
        <location evidence="1">Cell membrane</location>
        <topology evidence="1">Single-pass membrane protein</topology>
    </subcellularLocation>
</comment>
<evidence type="ECO:0000259" key="4">
    <source>
        <dbReference type="Pfam" id="PF00905"/>
    </source>
</evidence>
<dbReference type="PANTHER" id="PTHR30627">
    <property type="entry name" value="PEPTIDOGLYCAN D,D-TRANSPEPTIDASE"/>
    <property type="match status" value="1"/>
</dbReference>
<dbReference type="GO" id="GO:0071555">
    <property type="term" value="P:cell wall organization"/>
    <property type="evidence" value="ECO:0007669"/>
    <property type="project" value="TreeGrafter"/>
</dbReference>
<evidence type="ECO:0000313" key="7">
    <source>
        <dbReference type="Proteomes" id="UP000298615"/>
    </source>
</evidence>
<name>A0A4D7CUM1_9ENTE</name>
<accession>A0A4D7CUM1</accession>
<sequence length="609" mass="67329">MWKKWQNFIQRKGLNPIVNRKKFSIFLFFLTIGVFLLFIARFTYVVVVGRVGNTSLSAKTQELYQGSSVIKAKRGTIYDRNGNIIAADATSYSLYAVLDKTYLGIATNGKDNAREKLYVEDKNKEKVAEVIAANTDLEKDYVLKQLNQDLKQVEFGNGGKNLTLETRNKIEEALEADKIKGIYFTEQQARVYPNGIFASHLIGYAQSDGEGGVAGQMGIEKAEDDILAGTDGEETYLKDSAQRKIAGSVEVQKKAVDGKDIYTTLDLNLQVLLEDSMTEILSKYPKQEDMTAMLVEAKTGNIVAASQRPTFNPETKEGLEKTDDETDVWSNLLIERAYEPGSTMKAFTIATAFENGILDPNAFVKTGVYEFEDGTKIYDWNKEGEGTITYRQAFAFSSNVAMVNLETQMKDKWVASLDKFGFNKLTGTDLLNEVPGYLPDMTNSVDSAITSYGQGISVTPFQMVQAYTAIANKGTMLKPNYISKIVDSKGKEKVMPVKEVGKPISADSAAKTLDMMASVVEDPTYGTGTSYALDGYRVSAKTGTAQVFDNSRGKYFEKTYINSVAQIAPIEDPEYIMFVTTKGDGEQASTIISSVSNKVLKEALDRKLK</sequence>
<comment type="similarity">
    <text evidence="2">Belongs to the transpeptidase family.</text>
</comment>
<dbReference type="Proteomes" id="UP000298615">
    <property type="component" value="Chromosome"/>
</dbReference>
<evidence type="ECO:0000256" key="1">
    <source>
        <dbReference type="ARBA" id="ARBA00004162"/>
    </source>
</evidence>
<dbReference type="Gene3D" id="3.30.70.2110">
    <property type="match status" value="1"/>
</dbReference>
<gene>
    <name evidence="6" type="ORF">FA707_07195</name>
</gene>
<dbReference type="Gene3D" id="3.90.1310.10">
    <property type="entry name" value="Penicillin-binding protein 2a (Domain 2)"/>
    <property type="match status" value="1"/>
</dbReference>
<protein>
    <submittedName>
        <fullName evidence="6">Penicillin-binding protein 2</fullName>
    </submittedName>
</protein>
<keyword evidence="3" id="KW-0472">Membrane</keyword>
<dbReference type="RefSeq" id="WP_136953584.1">
    <property type="nucleotide sequence ID" value="NZ_CP039712.1"/>
</dbReference>
<dbReference type="InterPro" id="IPR050515">
    <property type="entry name" value="Beta-lactam/transpept"/>
</dbReference>
<feature type="domain" description="Penicillin-binding protein dimerisation" evidence="5">
    <location>
        <begin position="70"/>
        <end position="246"/>
    </location>
</feature>
<dbReference type="SUPFAM" id="SSF56519">
    <property type="entry name" value="Penicillin binding protein dimerisation domain"/>
    <property type="match status" value="1"/>
</dbReference>
<dbReference type="EMBL" id="CP039712">
    <property type="protein sequence ID" value="QCI86762.1"/>
    <property type="molecule type" value="Genomic_DNA"/>
</dbReference>
<dbReference type="PANTHER" id="PTHR30627:SF26">
    <property type="entry name" value="PENICILLIN-BINDING PROTEIN 2B"/>
    <property type="match status" value="1"/>
</dbReference>
<dbReference type="Pfam" id="PF03717">
    <property type="entry name" value="PBP_dimer"/>
    <property type="match status" value="1"/>
</dbReference>
<evidence type="ECO:0000256" key="3">
    <source>
        <dbReference type="ARBA" id="ARBA00023136"/>
    </source>
</evidence>
<dbReference type="AlphaFoldDB" id="A0A4D7CUM1"/>
<dbReference type="KEGG" id="vao:FA707_07195"/>
<dbReference type="InterPro" id="IPR036138">
    <property type="entry name" value="PBP_dimer_sf"/>
</dbReference>
<keyword evidence="7" id="KW-1185">Reference proteome</keyword>